<comment type="caution">
    <text evidence="1">The sequence shown here is derived from an EMBL/GenBank/DDBJ whole genome shotgun (WGS) entry which is preliminary data.</text>
</comment>
<gene>
    <name evidence="1" type="ORF">LCGC14_0950320</name>
</gene>
<protein>
    <submittedName>
        <fullName evidence="1">Uncharacterized protein</fullName>
    </submittedName>
</protein>
<proteinExistence type="predicted"/>
<reference evidence="1" key="1">
    <citation type="journal article" date="2015" name="Nature">
        <title>Complex archaea that bridge the gap between prokaryotes and eukaryotes.</title>
        <authorList>
            <person name="Spang A."/>
            <person name="Saw J.H."/>
            <person name="Jorgensen S.L."/>
            <person name="Zaremba-Niedzwiedzka K."/>
            <person name="Martijn J."/>
            <person name="Lind A.E."/>
            <person name="van Eijk R."/>
            <person name="Schleper C."/>
            <person name="Guy L."/>
            <person name="Ettema T.J."/>
        </authorList>
    </citation>
    <scope>NUCLEOTIDE SEQUENCE</scope>
</reference>
<name>A0A0F9RNY3_9ZZZZ</name>
<accession>A0A0F9RNY3</accession>
<dbReference type="EMBL" id="LAZR01003377">
    <property type="protein sequence ID" value="KKN18983.1"/>
    <property type="molecule type" value="Genomic_DNA"/>
</dbReference>
<evidence type="ECO:0000313" key="1">
    <source>
        <dbReference type="EMBL" id="KKN18983.1"/>
    </source>
</evidence>
<organism evidence="1">
    <name type="scientific">marine sediment metagenome</name>
    <dbReference type="NCBI Taxonomy" id="412755"/>
    <lineage>
        <taxon>unclassified sequences</taxon>
        <taxon>metagenomes</taxon>
        <taxon>ecological metagenomes</taxon>
    </lineage>
</organism>
<dbReference type="AlphaFoldDB" id="A0A0F9RNY3"/>
<sequence length="98" mass="11165">MTPQTRREFLGKLGWMAVGSLIVPYVPETFYSIPRPVETLMQEINKIIAKVYNIPPFLVQPRQTTAFYSMFMGEWEARIVFGTGEKQPLGLLSIGDLI</sequence>